<evidence type="ECO:0000259" key="7">
    <source>
        <dbReference type="PROSITE" id="PS50003"/>
    </source>
</evidence>
<feature type="compositionally biased region" description="Basic and acidic residues" evidence="6">
    <location>
        <begin position="2182"/>
        <end position="2192"/>
    </location>
</feature>
<name>A0A6G0T806_APHGL</name>
<dbReference type="InterPro" id="IPR035892">
    <property type="entry name" value="C2_domain_sf"/>
</dbReference>
<keyword evidence="10" id="KW-1185">Reference proteome</keyword>
<feature type="region of interest" description="Disordered" evidence="6">
    <location>
        <begin position="318"/>
        <end position="338"/>
    </location>
</feature>
<organism evidence="9 10">
    <name type="scientific">Aphis glycines</name>
    <name type="common">Soybean aphid</name>
    <dbReference type="NCBI Taxonomy" id="307491"/>
    <lineage>
        <taxon>Eukaryota</taxon>
        <taxon>Metazoa</taxon>
        <taxon>Ecdysozoa</taxon>
        <taxon>Arthropoda</taxon>
        <taxon>Hexapoda</taxon>
        <taxon>Insecta</taxon>
        <taxon>Pterygota</taxon>
        <taxon>Neoptera</taxon>
        <taxon>Paraneoptera</taxon>
        <taxon>Hemiptera</taxon>
        <taxon>Sternorrhyncha</taxon>
        <taxon>Aphidomorpha</taxon>
        <taxon>Aphidoidea</taxon>
        <taxon>Aphididae</taxon>
        <taxon>Aphidini</taxon>
        <taxon>Aphis</taxon>
        <taxon>Aphis</taxon>
    </lineage>
</organism>
<dbReference type="PROSITE" id="PS50003">
    <property type="entry name" value="PH_DOMAIN"/>
    <property type="match status" value="1"/>
</dbReference>
<evidence type="ECO:0000256" key="2">
    <source>
        <dbReference type="ARBA" id="ARBA00006306"/>
    </source>
</evidence>
<evidence type="ECO:0000256" key="5">
    <source>
        <dbReference type="ARBA" id="ARBA00023098"/>
    </source>
</evidence>
<dbReference type="SUPFAM" id="SSF49562">
    <property type="entry name" value="C2 domain (Calcium/lipid-binding domain, CaLB)"/>
    <property type="match status" value="1"/>
</dbReference>
<dbReference type="InterPro" id="IPR000008">
    <property type="entry name" value="C2_dom"/>
</dbReference>
<dbReference type="InterPro" id="IPR001849">
    <property type="entry name" value="PH_domain"/>
</dbReference>
<reference evidence="9 10" key="1">
    <citation type="submission" date="2019-08" db="EMBL/GenBank/DDBJ databases">
        <title>The genome of the soybean aphid Biotype 1, its phylome, world population structure and adaptation to the North American continent.</title>
        <authorList>
            <person name="Giordano R."/>
            <person name="Donthu R.K."/>
            <person name="Hernandez A.G."/>
            <person name="Wright C.L."/>
            <person name="Zimin A.V."/>
        </authorList>
    </citation>
    <scope>NUCLEOTIDE SEQUENCE [LARGE SCALE GENOMIC DNA]</scope>
    <source>
        <tissue evidence="9">Whole aphids</tissue>
    </source>
</reference>
<dbReference type="EC" id="3.1.3.66" evidence="3"/>
<dbReference type="UniPathway" id="UPA00944"/>
<dbReference type="SMART" id="SM00233">
    <property type="entry name" value="PH"/>
    <property type="match status" value="1"/>
</dbReference>
<comment type="similarity">
    <text evidence="2">Belongs to the inositol 3,4-bisphosphate 4-phosphatase family.</text>
</comment>
<accession>A0A6G0T806</accession>
<dbReference type="InterPro" id="IPR011993">
    <property type="entry name" value="PH-like_dom_sf"/>
</dbReference>
<evidence type="ECO:0000256" key="1">
    <source>
        <dbReference type="ARBA" id="ARBA00004847"/>
    </source>
</evidence>
<dbReference type="OrthoDB" id="159395at2759"/>
<dbReference type="PROSITE" id="PS50004">
    <property type="entry name" value="C2"/>
    <property type="match status" value="1"/>
</dbReference>
<evidence type="ECO:0000313" key="10">
    <source>
        <dbReference type="Proteomes" id="UP000475862"/>
    </source>
</evidence>
<feature type="compositionally biased region" description="Basic and acidic residues" evidence="6">
    <location>
        <begin position="324"/>
        <end position="338"/>
    </location>
</feature>
<evidence type="ECO:0000313" key="9">
    <source>
        <dbReference type="EMBL" id="KAE9527279.1"/>
    </source>
</evidence>
<feature type="compositionally biased region" description="Polar residues" evidence="6">
    <location>
        <begin position="2542"/>
        <end position="2557"/>
    </location>
</feature>
<feature type="region of interest" description="Disordered" evidence="6">
    <location>
        <begin position="2175"/>
        <end position="2194"/>
    </location>
</feature>
<sequence length="2563" mass="291307">MEESIKENHRCEKIDIPPLICVSSCNVLVFNLNTIYDIYFYYILYTTMETNNETIKKQNVEVSLQDEKVVENTNTSKSPVMLKKKSKGRSLRKRIDDDEQEDEVDILGKLEEMKTMQKLRDRPNGVNIISLALGEKLSQEEEKLMVDPFKVKTGGLINMDALKTGQVTQVDDAYDTGIGTQFSAETNKRDEDEEMMKYIDEQVAVRTGRTVDVDDDNANLNKSNYCPPELAALQAVPSHLRNSTTHRSEEMLSNQMLSGIPEVDLGIDAKIKNIEATEEAKMKLIRDKRNKKDGPSQFVPTNMAVNFITGPDGKKVYKQQPAVKQDHSDENNIDKRKKKDNATDDFHYERFKKQFLITFYFGVQKVSSKLSLNREYYSKYIFAYNNALRNVIMYIKYNDMLLMLSLPVLFKKTINEMVNHSLNILSLAIKIFLILMNYVKNSKCAQTNLYNFTVSIHNVIFVTFKVEMSLAEAANGNPFWLTIQLFTVSSPINEMRFNKQEMITLAQQPSNKFDKEGLLFVRERQEGFFRRTEKRDSKRSKKRERLSDLNCYGGSHKANFERWCRLRGNLLFYLKSHDQLSDLLGVIVLQNYSVQLDESPPEGPFSFQIVFENGICQQIAAHTELERDSWLEAIKQASYEIMRARLLNLRRQLEEKRKPDLDINMWRLRKNQPKLDLTKVPLCEICFSCDNLMCDGHGRSPNPAIVVSICVPSENVWINYANTEVIIDNSNPTFLRTIWLQRSDGLTEDCILRVSVYDVRECVSGTAVKMGHCEITLSSLLETTHSGNNGQRVRLPLSSPSITSDLDKIIGFVSMTICRPDKQIGHNMSTESTPCKSLMYNNHNFPMVNHRRTQSLPPRLGSRLRVPLQNYLYLLFDNVSFVTYRFHSGLRGDISVYEIMAESKLCFYLPQQLLNIWILEEKELLQEVSGMGELSEPWHSKQVELLDRHLQLLHLYSQAKQNLENQKGVHFKPSSRKNDRSLEFAPTNLHLQRIWVQNDTLKKSGFYDTITVGAFTAHSHKSKTGGLIKLLQQLKEAPLKTNGHAMASSKITMAFDAIQAIKLLRREVVDAMKSLLNLAKDKQTSGMMPICNDMISKTRILLSLWDPKLVEEALNFIEEHKVTPVLCDENESVKDTSNYHISPFKRIASQINFDLQSPDTEDLYTPESPKCLRNFMKFDSKEIQEEHDLSGNEDQQQFIVFPESKGEMDNNQEDVNHISGSKENTLINESGNGMKTGQFLDTYSMCNSPSANYYKPTEEPEPWELTQLNIEASIMCLVSKVKFLCGRCNSPAVRLRSQRCRSFRSNSSTVQPTNSQQPVSLDSRLTQISGNEAQKTSNNNLPSRNKFTEGLDFNLMTDWGSELKPSMRKLRQAMDGLLKTARLTHSVFRVQEDKRSAERSCNVRYRRHVCFSQALTALVSGLMARLWCQKPEPEFLYVLSSIGCLASFECLLSYYGNEIDMWGDMAVAIEDLATVNFTLLPLSQAVRENPKDEIMPRIVGSKNSLCVLLPVPDLIQSLLPSKNIAPFRVTPVFFNIGINEMATIAENLGNTKPQDSSNIDNFERLNEFCSRYRKLNLSSNGDCERQGTSVAELMSNLKDSLQSSKSKNVEILQTAAIVCRRLKGLRFTSCKSAKDRTGMSVTLEQCSILNLEYGLAESEIQQALDCMRSEGCRRENAYKNTGVRKYAFNRLQHFTLPQMYRPPAVWYSYFTLDLVGESFRSRIVSHVTEQNHGFRYLLTVIIWRIFSNNFHEIIFFTRTIRSTQTPNIRRAATVTIEKRFPLENFVIPSSPALAFSVDKVIAHPEKAKYGHKQFLQIVNLVDQGGYSSQYSTRIIEPSRPVKSSGVLMKNTSPPPEAIQAARNEILAQQQDHENNSFDTLNGSLSGDLGGGNGVSSSRTLITPALPTSQMISSSQVPYTSSSFSTGNIEYQVSSTVSFIGCCFEPLKMNTQHIIPQFCWTTSPMTDQKRQEMKEYKEKAIAYEHKFKGKRVSLDSGVMITSTEMQKIENYESPTTVLKEPVYNDINNIKKIAILNGIKTDGSISPETPTLISEEDEHNSNDSSSNNQPIIIKSETVSLTEKSDDTLIPQQESNKSNIKSTNHNLIQNSCDTLVSKQEPTQLLNVTNTTIHVDGDNISTKQIPRLRSNSYTLSSPSPIMVAFLNSQVQQQLMEPKSVENNINHSKESKSEPLKDNIISDQQNQDEKESLTTIGTNFSNDESIVGSVITVFNGNSYDNNSSPNSMTCKSMKHCCCQNSDDEYSISSSNIRYKTPEELNLETEQLRLAKLDLERRHQEELSNLIKKQMEEREKIAVRHYLVSQSISGMSFDGSECSESISKQISSSPSIQSGMTVTNDKSILSDTSSIISSCSVNKNLVCSSPRQRISPRSPHLQQNIKFYHRIRGGLTAKWTRAPTEVENSAATIINAGVRGYLTRRLLRTEKAQMFKKTILDSLKTALIMHMELKKQQPTESDLELHRRIINQLTTACYDLNDLILGSIHERMTVIRGDRERLMAVKMRRKSSSALVINKQSPTLKQPKKSRSGYSLSKKASGNFSEKSSFKKY</sequence>
<dbReference type="GO" id="GO:0005737">
    <property type="term" value="C:cytoplasm"/>
    <property type="evidence" value="ECO:0007669"/>
    <property type="project" value="TreeGrafter"/>
</dbReference>
<dbReference type="PANTHER" id="PTHR12187:SF11">
    <property type="entry name" value="PHOSPHATIDYLINOSITOL-3,4-BISPHOSPHATE 4-PHOSPHATASE"/>
    <property type="match status" value="1"/>
</dbReference>
<evidence type="ECO:0000256" key="4">
    <source>
        <dbReference type="ARBA" id="ARBA00022801"/>
    </source>
</evidence>
<comment type="caution">
    <text evidence="9">The sequence shown here is derived from an EMBL/GenBank/DDBJ whole genome shotgun (WGS) entry which is preliminary data.</text>
</comment>
<dbReference type="Gene3D" id="2.60.40.150">
    <property type="entry name" value="C2 domain"/>
    <property type="match status" value="1"/>
</dbReference>
<protein>
    <recommendedName>
        <fullName evidence="3">phosphatidylinositol-3,4-bisphosphate 4-phosphatase</fullName>
        <ecNumber evidence="3">3.1.3.66</ecNumber>
    </recommendedName>
</protein>
<feature type="region of interest" description="Disordered" evidence="6">
    <location>
        <begin position="2042"/>
        <end position="2069"/>
    </location>
</feature>
<feature type="domain" description="C2" evidence="8">
    <location>
        <begin position="657"/>
        <end position="790"/>
    </location>
</feature>
<dbReference type="EMBL" id="VYZN01000053">
    <property type="protein sequence ID" value="KAE9527279.1"/>
    <property type="molecule type" value="Genomic_DNA"/>
</dbReference>
<dbReference type="InterPro" id="IPR039034">
    <property type="entry name" value="INPP4"/>
</dbReference>
<dbReference type="Gene3D" id="2.30.29.30">
    <property type="entry name" value="Pleckstrin-homology domain (PH domain)/Phosphotyrosine-binding domain (PTB)"/>
    <property type="match status" value="1"/>
</dbReference>
<proteinExistence type="inferred from homology"/>
<feature type="region of interest" description="Disordered" evidence="6">
    <location>
        <begin position="2523"/>
        <end position="2563"/>
    </location>
</feature>
<dbReference type="Proteomes" id="UP000475862">
    <property type="component" value="Unassembled WGS sequence"/>
</dbReference>
<dbReference type="Pfam" id="PF00169">
    <property type="entry name" value="PH"/>
    <property type="match status" value="1"/>
</dbReference>
<evidence type="ECO:0000256" key="6">
    <source>
        <dbReference type="SAM" id="MobiDB-lite"/>
    </source>
</evidence>
<keyword evidence="4" id="KW-0378">Hydrolase</keyword>
<dbReference type="Pfam" id="PF07052">
    <property type="entry name" value="Hep_59"/>
    <property type="match status" value="1"/>
</dbReference>
<feature type="compositionally biased region" description="Polar residues" evidence="6">
    <location>
        <begin position="2523"/>
        <end position="2534"/>
    </location>
</feature>
<evidence type="ECO:0000259" key="8">
    <source>
        <dbReference type="PROSITE" id="PS50004"/>
    </source>
</evidence>
<dbReference type="PROSITE" id="PS50096">
    <property type="entry name" value="IQ"/>
    <property type="match status" value="1"/>
</dbReference>
<dbReference type="InterPro" id="IPR010756">
    <property type="entry name" value="Tls1-like"/>
</dbReference>
<feature type="region of interest" description="Disordered" evidence="6">
    <location>
        <begin position="73"/>
        <end position="96"/>
    </location>
</feature>
<dbReference type="PANTHER" id="PTHR12187">
    <property type="entry name" value="AGAP000124-PA"/>
    <property type="match status" value="1"/>
</dbReference>
<comment type="pathway">
    <text evidence="1">Signal transduction; phosphatidylinositol signaling pathway.</text>
</comment>
<gene>
    <name evidence="9" type="ORF">AGLY_012977</name>
</gene>
<feature type="compositionally biased region" description="Basic residues" evidence="6">
    <location>
        <begin position="82"/>
        <end position="92"/>
    </location>
</feature>
<dbReference type="GO" id="GO:0016316">
    <property type="term" value="F:phosphatidylinositol-3,4-bisphosphate 4-phosphatase activity"/>
    <property type="evidence" value="ECO:0007669"/>
    <property type="project" value="UniProtKB-EC"/>
</dbReference>
<keyword evidence="5" id="KW-0443">Lipid metabolism</keyword>
<dbReference type="SUPFAM" id="SSF50729">
    <property type="entry name" value="PH domain-like"/>
    <property type="match status" value="1"/>
</dbReference>
<evidence type="ECO:0000256" key="3">
    <source>
        <dbReference type="ARBA" id="ARBA00013037"/>
    </source>
</evidence>
<feature type="domain" description="PH" evidence="7">
    <location>
        <begin position="522"/>
        <end position="639"/>
    </location>
</feature>